<evidence type="ECO:0000259" key="3">
    <source>
        <dbReference type="Pfam" id="PF19289"/>
    </source>
</evidence>
<protein>
    <recommendedName>
        <fullName evidence="7">Modulator protein</fullName>
    </recommendedName>
</protein>
<dbReference type="AlphaFoldDB" id="Q3SPH8"/>
<dbReference type="PANTHER" id="PTHR43421">
    <property type="entry name" value="METALLOPROTEASE PMBA"/>
    <property type="match status" value="1"/>
</dbReference>
<dbReference type="Pfam" id="PF19290">
    <property type="entry name" value="PmbA_TldD_2nd"/>
    <property type="match status" value="1"/>
</dbReference>
<feature type="domain" description="Metalloprotease TldD/E N-terminal" evidence="2">
    <location>
        <begin position="58"/>
        <end position="122"/>
    </location>
</feature>
<comment type="similarity">
    <text evidence="1">Belongs to the peptidase U62 family.</text>
</comment>
<dbReference type="InterPro" id="IPR002510">
    <property type="entry name" value="Metalloprtase-TldD/E_N"/>
</dbReference>
<dbReference type="KEGG" id="nwi:Nwi_2560"/>
<dbReference type="Proteomes" id="UP000002531">
    <property type="component" value="Chromosome"/>
</dbReference>
<dbReference type="GO" id="GO:0008237">
    <property type="term" value="F:metallopeptidase activity"/>
    <property type="evidence" value="ECO:0007669"/>
    <property type="project" value="InterPro"/>
</dbReference>
<keyword evidence="6" id="KW-1185">Reference proteome</keyword>
<dbReference type="InterPro" id="IPR036059">
    <property type="entry name" value="TldD/PmbA_sf"/>
</dbReference>
<dbReference type="eggNOG" id="COG0312">
    <property type="taxonomic scope" value="Bacteria"/>
</dbReference>
<feature type="domain" description="Metalloprotease TldD/E central" evidence="4">
    <location>
        <begin position="155"/>
        <end position="254"/>
    </location>
</feature>
<dbReference type="SUPFAM" id="SSF111283">
    <property type="entry name" value="Putative modulator of DNA gyrase, PmbA/TldD"/>
    <property type="match status" value="1"/>
</dbReference>
<evidence type="ECO:0000313" key="6">
    <source>
        <dbReference type="Proteomes" id="UP000002531"/>
    </source>
</evidence>
<dbReference type="HOGENOM" id="CLU_026425_0_0_5"/>
<dbReference type="Pfam" id="PF19289">
    <property type="entry name" value="PmbA_TldD_3rd"/>
    <property type="match status" value="1"/>
</dbReference>
<dbReference type="PANTHER" id="PTHR43421:SF1">
    <property type="entry name" value="METALLOPROTEASE PMBA"/>
    <property type="match status" value="1"/>
</dbReference>
<dbReference type="STRING" id="323098.Nwi_2560"/>
<evidence type="ECO:0008006" key="7">
    <source>
        <dbReference type="Google" id="ProtNLM"/>
    </source>
</evidence>
<evidence type="ECO:0000256" key="1">
    <source>
        <dbReference type="ARBA" id="ARBA00005836"/>
    </source>
</evidence>
<dbReference type="InterPro" id="IPR045570">
    <property type="entry name" value="Metalloprtase-TldD/E_cen_dom"/>
</dbReference>
<accession>Q3SPH8</accession>
<dbReference type="GO" id="GO:0005829">
    <property type="term" value="C:cytosol"/>
    <property type="evidence" value="ECO:0007669"/>
    <property type="project" value="TreeGrafter"/>
</dbReference>
<gene>
    <name evidence="5" type="ordered locus">Nwi_2560</name>
</gene>
<dbReference type="InterPro" id="IPR035068">
    <property type="entry name" value="TldD/PmbA_N"/>
</dbReference>
<evidence type="ECO:0000259" key="2">
    <source>
        <dbReference type="Pfam" id="PF01523"/>
    </source>
</evidence>
<reference evidence="5 6" key="1">
    <citation type="journal article" date="2006" name="Appl. Environ. Microbiol.">
        <title>Genome sequence of the chemolithoautotrophic nitrite-oxidizing bacterium Nitrobacter winogradskyi Nb-255.</title>
        <authorList>
            <person name="Starkenburg S.R."/>
            <person name="Chain P.S."/>
            <person name="Sayavedra-Soto L.A."/>
            <person name="Hauser L."/>
            <person name="Land M.L."/>
            <person name="Larimer F.W."/>
            <person name="Malfatti S.A."/>
            <person name="Klotz M.G."/>
            <person name="Bottomley P.J."/>
            <person name="Arp D.J."/>
            <person name="Hickey W.J."/>
        </authorList>
    </citation>
    <scope>NUCLEOTIDE SEQUENCE [LARGE SCALE GENOMIC DNA]</scope>
    <source>
        <strain evidence="6">ATCC 25391 / DSM 10237 / CIP 104748 / NCIMB 11846 / Nb-255</strain>
    </source>
</reference>
<sequence>MTDQPFGGSCRRPWILFVNSSPNSSPESVASDLFDQSALSELAGRLVEAAKRAGADAADAIAVRGISQGVEVRDGRVEESERSEGDDVGLRVLVGRRQATVSTNDIGGDNVAKLAERAVAMARVAPDDQYVGLADPSLLAQNFPDLDLLDRVMPSTAELERRAVEAEAAGLAVKGVTKSGGASASTGISGMVLVTSTGFHGRYLRSSQGVSMMAIVGDGTGMERDYDFSSALHGSDLMPAASIGRSAGERAVARAGPRKVATCKVPVVFDPRVAGSLVSHVVSAANGAAVARKTSFLKDRLGQQLFAKGIRIIDDPLRVRGLRSQSFDAEGVATKKLAVIDDGVLTSWLLDSATARELGLTTTGHAHRGVSSSPSPGPYNLHLEAGEMTPRQLIAEVEQGFYVTDLIGSGVNGVTGDYSRGASGFWIENGEITYPVSEITIAGHLIEMFKSLTPANDLTFRYGTNAPTVRIEGLTVGGR</sequence>
<feature type="domain" description="Metalloprotease TldD/E C-terminal" evidence="3">
    <location>
        <begin position="262"/>
        <end position="478"/>
    </location>
</feature>
<name>Q3SPH8_NITWN</name>
<organism evidence="5 6">
    <name type="scientific">Nitrobacter winogradskyi (strain ATCC 25391 / DSM 10237 / CIP 104748 / NCIMB 11846 / Nb-255)</name>
    <dbReference type="NCBI Taxonomy" id="323098"/>
    <lineage>
        <taxon>Bacteria</taxon>
        <taxon>Pseudomonadati</taxon>
        <taxon>Pseudomonadota</taxon>
        <taxon>Alphaproteobacteria</taxon>
        <taxon>Hyphomicrobiales</taxon>
        <taxon>Nitrobacteraceae</taxon>
        <taxon>Nitrobacter</taxon>
    </lineage>
</organism>
<dbReference type="InterPro" id="IPR047657">
    <property type="entry name" value="PmbA"/>
</dbReference>
<dbReference type="GO" id="GO:0006508">
    <property type="term" value="P:proteolysis"/>
    <property type="evidence" value="ECO:0007669"/>
    <property type="project" value="InterPro"/>
</dbReference>
<dbReference type="InterPro" id="IPR045569">
    <property type="entry name" value="Metalloprtase-TldD/E_C"/>
</dbReference>
<dbReference type="Pfam" id="PF01523">
    <property type="entry name" value="PmbA_TldD_1st"/>
    <property type="match status" value="1"/>
</dbReference>
<evidence type="ECO:0000313" key="5">
    <source>
        <dbReference type="EMBL" id="ABA05813.1"/>
    </source>
</evidence>
<dbReference type="EMBL" id="CP000115">
    <property type="protein sequence ID" value="ABA05813.1"/>
    <property type="molecule type" value="Genomic_DNA"/>
</dbReference>
<proteinExistence type="inferred from homology"/>
<evidence type="ECO:0000259" key="4">
    <source>
        <dbReference type="Pfam" id="PF19290"/>
    </source>
</evidence>
<dbReference type="OrthoDB" id="9803618at2"/>
<dbReference type="Gene3D" id="3.30.2290.10">
    <property type="entry name" value="PmbA/TldD superfamily"/>
    <property type="match status" value="1"/>
</dbReference>